<dbReference type="InterPro" id="IPR018391">
    <property type="entry name" value="PQQ_b-propeller_rpt"/>
</dbReference>
<organism evidence="2 3">
    <name type="scientific">Varunaivibrio sulfuroxidans</name>
    <dbReference type="NCBI Taxonomy" id="1773489"/>
    <lineage>
        <taxon>Bacteria</taxon>
        <taxon>Pseudomonadati</taxon>
        <taxon>Pseudomonadota</taxon>
        <taxon>Alphaproteobacteria</taxon>
        <taxon>Rhodospirillales</taxon>
        <taxon>Magnetovibrionaceae</taxon>
        <taxon>Varunaivibrio</taxon>
    </lineage>
</organism>
<keyword evidence="3" id="KW-1185">Reference proteome</keyword>
<dbReference type="Pfam" id="PF13360">
    <property type="entry name" value="PQQ_2"/>
    <property type="match status" value="1"/>
</dbReference>
<protein>
    <submittedName>
        <fullName evidence="2">Outer membrane protein assembly factor BamB</fullName>
    </submittedName>
</protein>
<dbReference type="SUPFAM" id="SSF50998">
    <property type="entry name" value="Quinoprotein alcohol dehydrogenase-like"/>
    <property type="match status" value="1"/>
</dbReference>
<dbReference type="RefSeq" id="WP_243644825.1">
    <property type="nucleotide sequence ID" value="NZ_CP119676.1"/>
</dbReference>
<proteinExistence type="predicted"/>
<evidence type="ECO:0000259" key="1">
    <source>
        <dbReference type="Pfam" id="PF13360"/>
    </source>
</evidence>
<feature type="domain" description="Pyrrolo-quinoline quinone repeat" evidence="1">
    <location>
        <begin position="147"/>
        <end position="381"/>
    </location>
</feature>
<dbReference type="EMBL" id="SLZW01000009">
    <property type="protein sequence ID" value="TCS61008.1"/>
    <property type="molecule type" value="Genomic_DNA"/>
</dbReference>
<accession>A0A4R3J5B0</accession>
<evidence type="ECO:0000313" key="3">
    <source>
        <dbReference type="Proteomes" id="UP000295304"/>
    </source>
</evidence>
<dbReference type="InterPro" id="IPR011047">
    <property type="entry name" value="Quinoprotein_ADH-like_sf"/>
</dbReference>
<evidence type="ECO:0000313" key="2">
    <source>
        <dbReference type="EMBL" id="TCS61008.1"/>
    </source>
</evidence>
<comment type="caution">
    <text evidence="2">The sequence shown here is derived from an EMBL/GenBank/DDBJ whole genome shotgun (WGS) entry which is preliminary data.</text>
</comment>
<reference evidence="2 3" key="1">
    <citation type="submission" date="2019-03" db="EMBL/GenBank/DDBJ databases">
        <title>Genomic Encyclopedia of Type Strains, Phase IV (KMG-IV): sequencing the most valuable type-strain genomes for metagenomic binning, comparative biology and taxonomic classification.</title>
        <authorList>
            <person name="Goeker M."/>
        </authorList>
    </citation>
    <scope>NUCLEOTIDE SEQUENCE [LARGE SCALE GENOMIC DNA]</scope>
    <source>
        <strain evidence="2 3">DSM 101688</strain>
    </source>
</reference>
<dbReference type="Proteomes" id="UP000295304">
    <property type="component" value="Unassembled WGS sequence"/>
</dbReference>
<dbReference type="PANTHER" id="PTHR34512:SF30">
    <property type="entry name" value="OUTER MEMBRANE PROTEIN ASSEMBLY FACTOR BAMB"/>
    <property type="match status" value="1"/>
</dbReference>
<dbReference type="Gene3D" id="2.130.10.10">
    <property type="entry name" value="YVTN repeat-like/Quinoprotein amine dehydrogenase"/>
    <property type="match status" value="1"/>
</dbReference>
<sequence>MTSERIDTPPPLTVAPFPRAKRRLGGLSALVLTMGALSLLGGCDTWFGTSSAPPLPGKRISVLTHQSTLTPDAQLKAKPILLPAPSPNPDWPQQGGYANHAMYHIQVNATLHEAWRVNIGAGASSSRRFVTSPIAAEGKVFAMDTETNVGAYDAKTGARLWRVSLTPKDESSSLISGGLAYDHGRVFVTTGFAQVIALDSATGKVLWRSPVDGPIHSGPTARGGRVFTVTLNNTLYALAASDGRTLWTHNAIAEGASLLGGGSPAVDQGVVVAPFTSGELLAFKVDNGLMVWADSLTSVQRTNAISTISQIKASPVIDRGRVFAIGNGDVMVAIDLRTGKRLWDKAIGGQQTIWTAGDYLYLITNNQELIAISRADGEIHWVRQLPEYTDPKTRLHPVIWTGPLLASNRLIVAGSKGQALAISPYTGKILGQVEMPSGVSVPPIIAGGSVYFLTDNAQLIAYR</sequence>
<dbReference type="InterPro" id="IPR015943">
    <property type="entry name" value="WD40/YVTN_repeat-like_dom_sf"/>
</dbReference>
<dbReference type="InterPro" id="IPR002372">
    <property type="entry name" value="PQQ_rpt_dom"/>
</dbReference>
<dbReference type="SMART" id="SM00564">
    <property type="entry name" value="PQQ"/>
    <property type="match status" value="7"/>
</dbReference>
<gene>
    <name evidence="2" type="ORF">EDD55_109170</name>
</gene>
<name>A0A4R3J5B0_9PROT</name>
<dbReference type="PANTHER" id="PTHR34512">
    <property type="entry name" value="CELL SURFACE PROTEIN"/>
    <property type="match status" value="1"/>
</dbReference>
<dbReference type="AlphaFoldDB" id="A0A4R3J5B0"/>